<dbReference type="OrthoDB" id="9810918at2"/>
<dbReference type="InterPro" id="IPR007621">
    <property type="entry name" value="TPM_dom"/>
</dbReference>
<evidence type="ECO:0000256" key="1">
    <source>
        <dbReference type="SAM" id="Phobius"/>
    </source>
</evidence>
<dbReference type="EMBL" id="CP035807">
    <property type="protein sequence ID" value="QEN03696.1"/>
    <property type="molecule type" value="Genomic_DNA"/>
</dbReference>
<gene>
    <name evidence="3" type="ORF">EW093_02930</name>
</gene>
<dbReference type="Pfam" id="PF04536">
    <property type="entry name" value="TPM_phosphatase"/>
    <property type="match status" value="1"/>
</dbReference>
<accession>A0A5C1QA64</accession>
<dbReference type="KEGG" id="sper:EW093_02930"/>
<evidence type="ECO:0000313" key="4">
    <source>
        <dbReference type="Proteomes" id="UP000323824"/>
    </source>
</evidence>
<dbReference type="PANTHER" id="PTHR30373">
    <property type="entry name" value="UPF0603 PROTEIN YGCG"/>
    <property type="match status" value="1"/>
</dbReference>
<dbReference type="Gene3D" id="3.10.310.50">
    <property type="match status" value="1"/>
</dbReference>
<proteinExistence type="predicted"/>
<feature type="transmembrane region" description="Helical" evidence="1">
    <location>
        <begin position="180"/>
        <end position="198"/>
    </location>
</feature>
<protein>
    <recommendedName>
        <fullName evidence="2">TPM domain-containing protein</fullName>
    </recommendedName>
</protein>
<reference evidence="3 4" key="1">
    <citation type="submission" date="2019-02" db="EMBL/GenBank/DDBJ databases">
        <authorList>
            <person name="Fomenkov A."/>
            <person name="Dubinina G."/>
            <person name="Grabovich M."/>
            <person name="Vincze T."/>
            <person name="Roberts R.J."/>
        </authorList>
    </citation>
    <scope>NUCLEOTIDE SEQUENCE [LARGE SCALE GENOMIC DNA]</scope>
    <source>
        <strain evidence="3 4">P</strain>
    </source>
</reference>
<keyword evidence="4" id="KW-1185">Reference proteome</keyword>
<dbReference type="Proteomes" id="UP000323824">
    <property type="component" value="Chromosome"/>
</dbReference>
<feature type="domain" description="TPM" evidence="2">
    <location>
        <begin position="30"/>
        <end position="152"/>
    </location>
</feature>
<name>A0A5C1QA64_9SPIO</name>
<evidence type="ECO:0000259" key="2">
    <source>
        <dbReference type="Pfam" id="PF04536"/>
    </source>
</evidence>
<keyword evidence="1" id="KW-0812">Transmembrane</keyword>
<keyword evidence="1" id="KW-0472">Membrane</keyword>
<organism evidence="3 4">
    <name type="scientific">Thiospirochaeta perfilievii</name>
    <dbReference type="NCBI Taxonomy" id="252967"/>
    <lineage>
        <taxon>Bacteria</taxon>
        <taxon>Pseudomonadati</taxon>
        <taxon>Spirochaetota</taxon>
        <taxon>Spirochaetia</taxon>
        <taxon>Spirochaetales</taxon>
        <taxon>Spirochaetaceae</taxon>
        <taxon>Thiospirochaeta</taxon>
    </lineage>
</organism>
<dbReference type="PANTHER" id="PTHR30373:SF2">
    <property type="entry name" value="UPF0603 PROTEIN YGCG"/>
    <property type="match status" value="1"/>
</dbReference>
<dbReference type="AlphaFoldDB" id="A0A5C1QA64"/>
<reference evidence="3 4" key="2">
    <citation type="submission" date="2019-09" db="EMBL/GenBank/DDBJ databases">
        <title>Complete Genome Sequence and Methylome Analysis of free living Spirochaetas.</title>
        <authorList>
            <person name="Leshcheva N."/>
            <person name="Mikheeva N."/>
        </authorList>
    </citation>
    <scope>NUCLEOTIDE SEQUENCE [LARGE SCALE GENOMIC DNA]</scope>
    <source>
        <strain evidence="3 4">P</strain>
    </source>
</reference>
<dbReference type="RefSeq" id="WP_149566954.1">
    <property type="nucleotide sequence ID" value="NZ_CP035807.1"/>
</dbReference>
<keyword evidence="1" id="KW-1133">Transmembrane helix</keyword>
<evidence type="ECO:0000313" key="3">
    <source>
        <dbReference type="EMBL" id="QEN03696.1"/>
    </source>
</evidence>
<sequence>MKKISLIVAIILHSFLTLNALEVPRLSGRVNDYAGILSSSESSRLESEIRELEATSSSQIAILTIKSLEGDNLEDFSIRVVDKWKLGTAENDNGVLLLISLAEKSIRLEVGYGLEGVLTDAKSDYIIRTIISPNFRSGDIYKGLSQGVTGISGVISGEYQITRSDLSESRKSSSSGSGDGSSIFSLLFFIMFVLFSILGRSGRHRRGGNLASILILNSLLGGSSRSSRGFGSSGGGFSGGGFSGGGFSGGGGGFGGGGASGGW</sequence>